<dbReference type="SUPFAM" id="SSF143011">
    <property type="entry name" value="RelE-like"/>
    <property type="match status" value="1"/>
</dbReference>
<protein>
    <submittedName>
        <fullName evidence="2">Toxin RelE</fullName>
    </submittedName>
</protein>
<dbReference type="InterPro" id="IPR052747">
    <property type="entry name" value="TA_system_RelE_toxin"/>
</dbReference>
<dbReference type="InterPro" id="IPR035093">
    <property type="entry name" value="RelE/ParE_toxin_dom_sf"/>
</dbReference>
<dbReference type="PANTHER" id="PTHR38813:SF1">
    <property type="entry name" value="TOXIN RELE1-RELATED"/>
    <property type="match status" value="1"/>
</dbReference>
<comment type="caution">
    <text evidence="2">The sequence shown here is derived from an EMBL/GenBank/DDBJ whole genome shotgun (WGS) entry which is preliminary data.</text>
</comment>
<reference evidence="2" key="1">
    <citation type="journal article" date="2014" name="Int. J. Syst. Evol. Microbiol.">
        <title>Complete genome sequence of Corynebacterium casei LMG S-19264T (=DSM 44701T), isolated from a smear-ripened cheese.</title>
        <authorList>
            <consortium name="US DOE Joint Genome Institute (JGI-PGF)"/>
            <person name="Walter F."/>
            <person name="Albersmeier A."/>
            <person name="Kalinowski J."/>
            <person name="Ruckert C."/>
        </authorList>
    </citation>
    <scope>NUCLEOTIDE SEQUENCE</scope>
    <source>
        <strain evidence="2">CCM 8711</strain>
    </source>
</reference>
<dbReference type="AlphaFoldDB" id="A0A917N388"/>
<keyword evidence="3" id="KW-1185">Reference proteome</keyword>
<keyword evidence="1" id="KW-1277">Toxin-antitoxin system</keyword>
<dbReference type="RefSeq" id="WP_188416401.1">
    <property type="nucleotide sequence ID" value="NZ_BMDO01000005.1"/>
</dbReference>
<reference evidence="2" key="2">
    <citation type="submission" date="2020-09" db="EMBL/GenBank/DDBJ databases">
        <authorList>
            <person name="Sun Q."/>
            <person name="Sedlacek I."/>
        </authorList>
    </citation>
    <scope>NUCLEOTIDE SEQUENCE</scope>
    <source>
        <strain evidence="2">CCM 8711</strain>
    </source>
</reference>
<accession>A0A917N388</accession>
<organism evidence="2 3">
    <name type="scientific">Mucilaginibacter galii</name>
    <dbReference type="NCBI Taxonomy" id="2005073"/>
    <lineage>
        <taxon>Bacteria</taxon>
        <taxon>Pseudomonadati</taxon>
        <taxon>Bacteroidota</taxon>
        <taxon>Sphingobacteriia</taxon>
        <taxon>Sphingobacteriales</taxon>
        <taxon>Sphingobacteriaceae</taxon>
        <taxon>Mucilaginibacter</taxon>
    </lineage>
</organism>
<dbReference type="Proteomes" id="UP000662074">
    <property type="component" value="Unassembled WGS sequence"/>
</dbReference>
<evidence type="ECO:0000256" key="1">
    <source>
        <dbReference type="ARBA" id="ARBA00022649"/>
    </source>
</evidence>
<sequence length="88" mass="10410">MIVLIDKTFEKDVSKINNKALRAGIKSLILNLQQADLLTQINNIKKLTGYKEFYRVRIGNYRIGIRYTDDNITLIRCLHRKDIYQVWP</sequence>
<dbReference type="InterPro" id="IPR007712">
    <property type="entry name" value="RelE/ParE_toxin"/>
</dbReference>
<gene>
    <name evidence="2" type="ORF">GCM10011425_20690</name>
</gene>
<proteinExistence type="predicted"/>
<dbReference type="Pfam" id="PF05016">
    <property type="entry name" value="ParE_toxin"/>
    <property type="match status" value="1"/>
</dbReference>
<dbReference type="PANTHER" id="PTHR38813">
    <property type="match status" value="1"/>
</dbReference>
<dbReference type="Gene3D" id="3.30.2310.20">
    <property type="entry name" value="RelE-like"/>
    <property type="match status" value="1"/>
</dbReference>
<name>A0A917N388_9SPHI</name>
<evidence type="ECO:0000313" key="3">
    <source>
        <dbReference type="Proteomes" id="UP000662074"/>
    </source>
</evidence>
<evidence type="ECO:0000313" key="2">
    <source>
        <dbReference type="EMBL" id="GGI50857.1"/>
    </source>
</evidence>
<dbReference type="EMBL" id="BMDO01000005">
    <property type="protein sequence ID" value="GGI50857.1"/>
    <property type="molecule type" value="Genomic_DNA"/>
</dbReference>